<accession>A0AC34F3G9</accession>
<evidence type="ECO:0000313" key="1">
    <source>
        <dbReference type="Proteomes" id="UP000887579"/>
    </source>
</evidence>
<dbReference type="WBParaSite" id="ES5_v2.g11444.t1">
    <property type="protein sequence ID" value="ES5_v2.g11444.t1"/>
    <property type="gene ID" value="ES5_v2.g11444"/>
</dbReference>
<protein>
    <submittedName>
        <fullName evidence="2">Protein kinase domain-containing protein</fullName>
    </submittedName>
</protein>
<proteinExistence type="predicted"/>
<organism evidence="1 2">
    <name type="scientific">Panagrolaimus sp. ES5</name>
    <dbReference type="NCBI Taxonomy" id="591445"/>
    <lineage>
        <taxon>Eukaryota</taxon>
        <taxon>Metazoa</taxon>
        <taxon>Ecdysozoa</taxon>
        <taxon>Nematoda</taxon>
        <taxon>Chromadorea</taxon>
        <taxon>Rhabditida</taxon>
        <taxon>Tylenchina</taxon>
        <taxon>Panagrolaimomorpha</taxon>
        <taxon>Panagrolaimoidea</taxon>
        <taxon>Panagrolaimidae</taxon>
        <taxon>Panagrolaimus</taxon>
    </lineage>
</organism>
<name>A0AC34F3G9_9BILA</name>
<sequence length="402" mass="47075">MAGGQKTIGSVLKSVTPTCLDDIPVTTQQTQEEKPPESLIENQPKPIKFNYGQKFGDWQICEKLDEGGFGQVFKVQHVKIPKLYAALKAEPTDIEGGSAIKLEAKVLIKMNAAARNERRQHIVYLYFARKRKRFNYMIVTLLGENLKNLKLLCPEEKMPASTWARIGIQCLYCIKLVHDVGYIHRDIKPGNFVMGHSSDPQRARLVHVVDFGLARAFAIEHKGTWCIRKARGSVEFRGTARYCSPAVHEKYEQGRKDDIFSLMYMLIEFHCGLPWQKEKTRERLETIKLHIPDNILMTHFPEEMHAIIPYLRSLTCYNRPDYTFIYDCFLRLMRRLRVNYNDKYEWESDVQHQIFLRSRPKRNDYENPEDFFTYDPIGLNDAPQKGERTFEDLRDSKRKVRY</sequence>
<dbReference type="Proteomes" id="UP000887579">
    <property type="component" value="Unplaced"/>
</dbReference>
<reference evidence="2" key="1">
    <citation type="submission" date="2022-11" db="UniProtKB">
        <authorList>
            <consortium name="WormBaseParasite"/>
        </authorList>
    </citation>
    <scope>IDENTIFICATION</scope>
</reference>
<evidence type="ECO:0000313" key="2">
    <source>
        <dbReference type="WBParaSite" id="ES5_v2.g11444.t1"/>
    </source>
</evidence>